<dbReference type="EMBL" id="CM032181">
    <property type="protein sequence ID" value="KAG7098083.1"/>
    <property type="molecule type" value="Genomic_DNA"/>
</dbReference>
<dbReference type="AlphaFoldDB" id="A0A9P8AE26"/>
<sequence length="432" mass="48905">MFDTLEATYLWHHLKKSGSSQSHQAFFCPDTILLAPFEHLWLPEALEFYMQHWNGLDYEIQLGLTQRLTYSILSFVELGRDIRSTTLASKCGLDFLQFLHNKICEKERFFKEDDAGYSNWRKVLRHMQHIRGLPHSYFRPVLGYFPPLLDDLCDLLNDRSTSLSVLGPVLDSYKQGWGDNCYKQWEKEQLISMLSTHITHAPHPLVPTILNPQPMNGDSSQASLCFPPSTSLVFSEQGLNFLIFINTKLINTPQLVYYCDDDTMQKWVNALDGIHNLCSFEPIPKYERWTMKDFRWWEAEKTHTGADRSSGIENGGTRSTDAPIFSNGSRPHTGSMAESMAAGEHEDADNNGSGAGKEAGPSSCNNEHPEDDAEAIKMGIVSQTSSDDEHHSHVDVHVIQGKGKKPQNHIRQQRKSKNEHDMVGGPGAEKNV</sequence>
<name>A0A9P8AE26_9AGAR</name>
<comment type="caution">
    <text evidence="2">The sequence shown here is derived from an EMBL/GenBank/DDBJ whole genome shotgun (WGS) entry which is preliminary data.</text>
</comment>
<protein>
    <submittedName>
        <fullName evidence="2">Uncharacterized protein</fullName>
    </submittedName>
</protein>
<feature type="compositionally biased region" description="Basic residues" evidence="1">
    <location>
        <begin position="402"/>
        <end position="415"/>
    </location>
</feature>
<dbReference type="Proteomes" id="UP001049176">
    <property type="component" value="Chromosome 1"/>
</dbReference>
<evidence type="ECO:0000313" key="2">
    <source>
        <dbReference type="EMBL" id="KAG7098083.1"/>
    </source>
</evidence>
<feature type="region of interest" description="Disordered" evidence="1">
    <location>
        <begin position="302"/>
        <end position="432"/>
    </location>
</feature>
<feature type="compositionally biased region" description="Basic and acidic residues" evidence="1">
    <location>
        <begin position="387"/>
        <end position="396"/>
    </location>
</feature>
<dbReference type="KEGG" id="more:E1B28_000057"/>
<accession>A0A9P8AE26</accession>
<evidence type="ECO:0000256" key="1">
    <source>
        <dbReference type="SAM" id="MobiDB-lite"/>
    </source>
</evidence>
<proteinExistence type="predicted"/>
<gene>
    <name evidence="2" type="ORF">E1B28_000057</name>
</gene>
<dbReference type="RefSeq" id="XP_043014553.1">
    <property type="nucleotide sequence ID" value="XM_043145854.1"/>
</dbReference>
<organism evidence="2 3">
    <name type="scientific">Marasmius oreades</name>
    <name type="common">fairy-ring Marasmius</name>
    <dbReference type="NCBI Taxonomy" id="181124"/>
    <lineage>
        <taxon>Eukaryota</taxon>
        <taxon>Fungi</taxon>
        <taxon>Dikarya</taxon>
        <taxon>Basidiomycota</taxon>
        <taxon>Agaricomycotina</taxon>
        <taxon>Agaricomycetes</taxon>
        <taxon>Agaricomycetidae</taxon>
        <taxon>Agaricales</taxon>
        <taxon>Marasmiineae</taxon>
        <taxon>Marasmiaceae</taxon>
        <taxon>Marasmius</taxon>
    </lineage>
</organism>
<reference evidence="2" key="1">
    <citation type="journal article" date="2021" name="Genome Biol. Evol.">
        <title>The assembled and annotated genome of the fairy-ring fungus Marasmius oreades.</title>
        <authorList>
            <person name="Hiltunen M."/>
            <person name="Ament-Velasquez S.L."/>
            <person name="Johannesson H."/>
        </authorList>
    </citation>
    <scope>NUCLEOTIDE SEQUENCE</scope>
    <source>
        <strain evidence="2">03SP1</strain>
    </source>
</reference>
<keyword evidence="3" id="KW-1185">Reference proteome</keyword>
<dbReference type="GeneID" id="66069133"/>
<evidence type="ECO:0000313" key="3">
    <source>
        <dbReference type="Proteomes" id="UP001049176"/>
    </source>
</evidence>
<feature type="compositionally biased region" description="Polar residues" evidence="1">
    <location>
        <begin position="316"/>
        <end position="332"/>
    </location>
</feature>